<reference evidence="4 5" key="2">
    <citation type="journal article" date="2020" name="Int. J. Syst. Evol. Microbiol.">
        <title>Description and complete genome sequences of Bradyrhizobium symbiodeficiens sp. nov., a non-symbiotic bacterium associated with legumes native to Canada.</title>
        <authorList>
            <person name="Bromfield E.S.P."/>
            <person name="Cloutier S."/>
            <person name="Nguyen H.D.T."/>
        </authorList>
    </citation>
    <scope>NUCLEOTIDE SEQUENCE [LARGE SCALE GENOMIC DNA]</scope>
    <source>
        <strain evidence="3 5">101S1MB</strain>
        <strain evidence="2 4">65S1MB</strain>
    </source>
</reference>
<gene>
    <name evidence="2" type="ORF">FJN17_34715</name>
    <name evidence="3" type="ORF">HAV00_33155</name>
</gene>
<keyword evidence="4" id="KW-1185">Reference proteome</keyword>
<proteinExistence type="predicted"/>
<evidence type="ECO:0000313" key="4">
    <source>
        <dbReference type="Proteomes" id="UP000319298"/>
    </source>
</evidence>
<organism evidence="3 5">
    <name type="scientific">Bradyrhizobium symbiodeficiens</name>
    <dbReference type="NCBI Taxonomy" id="1404367"/>
    <lineage>
        <taxon>Bacteria</taxon>
        <taxon>Pseudomonadati</taxon>
        <taxon>Pseudomonadota</taxon>
        <taxon>Alphaproteobacteria</taxon>
        <taxon>Hyphomicrobiales</taxon>
        <taxon>Nitrobacteraceae</taxon>
        <taxon>Bradyrhizobium</taxon>
    </lineage>
</organism>
<dbReference type="AlphaFoldDB" id="A0AAJ6ML71"/>
<evidence type="ECO:0000313" key="3">
    <source>
        <dbReference type="EMBL" id="WWE92057.1"/>
    </source>
</evidence>
<dbReference type="Proteomes" id="UP000500895">
    <property type="component" value="Chromosome"/>
</dbReference>
<reference evidence="3" key="3">
    <citation type="submission" date="2024-02" db="EMBL/GenBank/DDBJ databases">
        <authorList>
            <person name="Bromfield E.S.P."/>
            <person name="Cloutier S."/>
            <person name="Nguyen H.D.T."/>
        </authorList>
    </citation>
    <scope>NUCLEOTIDE SEQUENCE</scope>
    <source>
        <strain evidence="3">101S1MB</strain>
        <strain evidence="2">65S1MB</strain>
    </source>
</reference>
<feature type="region of interest" description="Disordered" evidence="1">
    <location>
        <begin position="1"/>
        <end position="23"/>
    </location>
</feature>
<dbReference type="EMBL" id="CP050066">
    <property type="protein sequence ID" value="WWE92057.1"/>
    <property type="molecule type" value="Genomic_DNA"/>
</dbReference>
<evidence type="ECO:0000313" key="2">
    <source>
        <dbReference type="EMBL" id="WWE88733.1"/>
    </source>
</evidence>
<name>A0AAJ6ML71_9BRAD</name>
<dbReference type="EMBL" id="CP041090">
    <property type="protein sequence ID" value="WWE88733.1"/>
    <property type="molecule type" value="Genomic_DNA"/>
</dbReference>
<evidence type="ECO:0000313" key="5">
    <source>
        <dbReference type="Proteomes" id="UP000500895"/>
    </source>
</evidence>
<evidence type="ECO:0000256" key="1">
    <source>
        <dbReference type="SAM" id="MobiDB-lite"/>
    </source>
</evidence>
<protein>
    <submittedName>
        <fullName evidence="3">Uncharacterized protein</fullName>
    </submittedName>
</protein>
<accession>A0AAJ6ML71</accession>
<dbReference type="Proteomes" id="UP000319298">
    <property type="component" value="Chromosome"/>
</dbReference>
<reference evidence="4" key="1">
    <citation type="submission" date="2019-06" db="EMBL/GenBank/DDBJ databases">
        <title>Whole-Genome Sequence of Bradyrhizobium sp. 3 Strain 65S1MB.</title>
        <authorList>
            <person name="Bromfield E.S.P."/>
            <person name="Cloutier S."/>
            <person name="Nguyen H.D.T."/>
        </authorList>
    </citation>
    <scope>NUCLEOTIDE SEQUENCE [LARGE SCALE GENOMIC DNA]</scope>
    <source>
        <strain evidence="4">65S1MB</strain>
    </source>
</reference>
<sequence length="86" mass="9008">MVLALVEPGPPAVEDELDTLPPPACTCTDDPPAELELESEPLEAVEPVVLEPDEPTAVMLPSACFSTVTLQVSPDAVLPVFSRVVA</sequence>
<dbReference type="RefSeq" id="WP_181955125.1">
    <property type="nucleotide sequence ID" value="NZ_CP029427.2"/>
</dbReference>